<dbReference type="EMBL" id="MU266496">
    <property type="protein sequence ID" value="KAH7922139.1"/>
    <property type="molecule type" value="Genomic_DNA"/>
</dbReference>
<accession>A0ACB8B973</accession>
<keyword evidence="2" id="KW-1185">Reference proteome</keyword>
<sequence length="153" mass="16422">MHHLGADGQAPYDPGDNEGSQYGYDHNGNGSQETPSYGRGGGGGGDPPPPPVTQTYTHRANVKCTLKGATQPLGTEEPQVPSTIYRPYVRSSDSAHSGAHWYEKRIHKKVDGDREKIPEVKGAKPMTPNTYMAKMTSRHSSLGDPRLCAGCAC</sequence>
<gene>
    <name evidence="1" type="ORF">BV22DRAFT_1049105</name>
</gene>
<protein>
    <submittedName>
        <fullName evidence="1">Uncharacterized protein</fullName>
    </submittedName>
</protein>
<reference evidence="1" key="1">
    <citation type="journal article" date="2021" name="New Phytol.">
        <title>Evolutionary innovations through gain and loss of genes in the ectomycorrhizal Boletales.</title>
        <authorList>
            <person name="Wu G."/>
            <person name="Miyauchi S."/>
            <person name="Morin E."/>
            <person name="Kuo A."/>
            <person name="Drula E."/>
            <person name="Varga T."/>
            <person name="Kohler A."/>
            <person name="Feng B."/>
            <person name="Cao Y."/>
            <person name="Lipzen A."/>
            <person name="Daum C."/>
            <person name="Hundley H."/>
            <person name="Pangilinan J."/>
            <person name="Johnson J."/>
            <person name="Barry K."/>
            <person name="LaButti K."/>
            <person name="Ng V."/>
            <person name="Ahrendt S."/>
            <person name="Min B."/>
            <person name="Choi I.G."/>
            <person name="Park H."/>
            <person name="Plett J.M."/>
            <person name="Magnuson J."/>
            <person name="Spatafora J.W."/>
            <person name="Nagy L.G."/>
            <person name="Henrissat B."/>
            <person name="Grigoriev I.V."/>
            <person name="Yang Z.L."/>
            <person name="Xu J."/>
            <person name="Martin F.M."/>
        </authorList>
    </citation>
    <scope>NUCLEOTIDE SEQUENCE</scope>
    <source>
        <strain evidence="1">KUC20120723A-06</strain>
    </source>
</reference>
<dbReference type="Proteomes" id="UP000790709">
    <property type="component" value="Unassembled WGS sequence"/>
</dbReference>
<proteinExistence type="predicted"/>
<comment type="caution">
    <text evidence="1">The sequence shown here is derived from an EMBL/GenBank/DDBJ whole genome shotgun (WGS) entry which is preliminary data.</text>
</comment>
<organism evidence="1 2">
    <name type="scientific">Leucogyrophana mollusca</name>
    <dbReference type="NCBI Taxonomy" id="85980"/>
    <lineage>
        <taxon>Eukaryota</taxon>
        <taxon>Fungi</taxon>
        <taxon>Dikarya</taxon>
        <taxon>Basidiomycota</taxon>
        <taxon>Agaricomycotina</taxon>
        <taxon>Agaricomycetes</taxon>
        <taxon>Agaricomycetidae</taxon>
        <taxon>Boletales</taxon>
        <taxon>Boletales incertae sedis</taxon>
        <taxon>Leucogyrophana</taxon>
    </lineage>
</organism>
<name>A0ACB8B973_9AGAM</name>
<evidence type="ECO:0000313" key="1">
    <source>
        <dbReference type="EMBL" id="KAH7922139.1"/>
    </source>
</evidence>
<evidence type="ECO:0000313" key="2">
    <source>
        <dbReference type="Proteomes" id="UP000790709"/>
    </source>
</evidence>